<dbReference type="Gene3D" id="2.40.50.140">
    <property type="entry name" value="Nucleic acid-binding proteins"/>
    <property type="match status" value="1"/>
</dbReference>
<evidence type="ECO:0000259" key="2">
    <source>
        <dbReference type="PROSITE" id="PS50926"/>
    </source>
</evidence>
<dbReference type="InterPro" id="IPR002792">
    <property type="entry name" value="TRAM_dom"/>
</dbReference>
<dbReference type="SUPFAM" id="SSF50249">
    <property type="entry name" value="Nucleic acid-binding proteins"/>
    <property type="match status" value="1"/>
</dbReference>
<protein>
    <submittedName>
        <fullName evidence="3">TRAM domain-containing protein</fullName>
    </submittedName>
</protein>
<reference evidence="3 4" key="1">
    <citation type="journal article" date="2019" name="Nat. Commun.">
        <title>A new type of DNA phosphorothioation-based antiviral system in archaea.</title>
        <authorList>
            <person name="Xiong L."/>
            <person name="Liu S."/>
            <person name="Chen S."/>
            <person name="Xiao Y."/>
            <person name="Zhu B."/>
            <person name="Gao Y."/>
            <person name="Zhang Y."/>
            <person name="Chen B."/>
            <person name="Luo J."/>
            <person name="Deng Z."/>
            <person name="Chen X."/>
            <person name="Wang L."/>
            <person name="Chen S."/>
        </authorList>
    </citation>
    <scope>NUCLEOTIDE SEQUENCE [LARGE SCALE GENOMIC DNA]</scope>
    <source>
        <strain evidence="3 4">JCM 10635</strain>
        <plasmid evidence="3 4">unnamed1</plasmid>
    </source>
</reference>
<dbReference type="RefSeq" id="WP_006066965.1">
    <property type="nucleotide sequence ID" value="NZ_CP031306.1"/>
</dbReference>
<dbReference type="KEGG" id="nbg:DV706_17780"/>
<evidence type="ECO:0000313" key="4">
    <source>
        <dbReference type="Proteomes" id="UP000296822"/>
    </source>
</evidence>
<dbReference type="AlphaFoldDB" id="A0A4D6HS42"/>
<dbReference type="EMBL" id="CP031306">
    <property type="protein sequence ID" value="QCC56381.1"/>
    <property type="molecule type" value="Genomic_DNA"/>
</dbReference>
<gene>
    <name evidence="3" type="ORF">DV706_17780</name>
</gene>
<dbReference type="Pfam" id="PF01938">
    <property type="entry name" value="TRAM"/>
    <property type="match status" value="1"/>
</dbReference>
<organism evidence="3 4">
    <name type="scientific">Natronorubrum bangense</name>
    <dbReference type="NCBI Taxonomy" id="61858"/>
    <lineage>
        <taxon>Archaea</taxon>
        <taxon>Methanobacteriati</taxon>
        <taxon>Methanobacteriota</taxon>
        <taxon>Stenosarchaea group</taxon>
        <taxon>Halobacteria</taxon>
        <taxon>Halobacteriales</taxon>
        <taxon>Natrialbaceae</taxon>
        <taxon>Natronorubrum</taxon>
    </lineage>
</organism>
<dbReference type="InterPro" id="IPR012340">
    <property type="entry name" value="NA-bd_OB-fold"/>
</dbReference>
<keyword evidence="3" id="KW-0614">Plasmid</keyword>
<evidence type="ECO:0000313" key="3">
    <source>
        <dbReference type="EMBL" id="QCC56381.1"/>
    </source>
</evidence>
<feature type="domain" description="TRAM" evidence="2">
    <location>
        <begin position="87"/>
        <end position="146"/>
    </location>
</feature>
<feature type="compositionally biased region" description="Basic and acidic residues" evidence="1">
    <location>
        <begin position="57"/>
        <end position="80"/>
    </location>
</feature>
<accession>A0A4D6HS42</accession>
<feature type="region of interest" description="Disordered" evidence="1">
    <location>
        <begin position="49"/>
        <end position="95"/>
    </location>
</feature>
<dbReference type="GeneID" id="39853128"/>
<evidence type="ECO:0000256" key="1">
    <source>
        <dbReference type="SAM" id="MobiDB-lite"/>
    </source>
</evidence>
<proteinExistence type="predicted"/>
<dbReference type="Proteomes" id="UP000296822">
    <property type="component" value="Plasmid unnamed1"/>
</dbReference>
<geneLocation type="plasmid" evidence="3">
    <name>unnamed1</name>
</geneLocation>
<name>A0A4D6HS42_9EURY</name>
<sequence length="152" mass="17160">MEIPDDLRSVFSAEVTEQHDSFVIEVPEREVAIGDVQDGEVYRVALLATETTAPADTEQRQTKERQTQQREQTQKRETQERGFSGPPVGEGDTRTVDIESIGEQGDGIARVERGYVVIVPETEKGERVTIEITDVKENVAFGEVVEREEYYE</sequence>
<dbReference type="PROSITE" id="PS50926">
    <property type="entry name" value="TRAM"/>
    <property type="match status" value="1"/>
</dbReference>